<keyword evidence="1" id="KW-0805">Transcription regulation</keyword>
<evidence type="ECO:0000313" key="5">
    <source>
        <dbReference type="EMBL" id="ORA35887.1"/>
    </source>
</evidence>
<evidence type="ECO:0000256" key="2">
    <source>
        <dbReference type="ARBA" id="ARBA00023125"/>
    </source>
</evidence>
<dbReference type="InterPro" id="IPR036390">
    <property type="entry name" value="WH_DNA-bd_sf"/>
</dbReference>
<gene>
    <name evidence="5" type="ORF">BST13_12775</name>
</gene>
<dbReference type="Gene3D" id="1.10.10.10">
    <property type="entry name" value="Winged helix-like DNA-binding domain superfamily/Winged helix DNA-binding domain"/>
    <property type="match status" value="1"/>
</dbReference>
<dbReference type="Pfam" id="PF01638">
    <property type="entry name" value="HxlR"/>
    <property type="match status" value="1"/>
</dbReference>
<keyword evidence="2" id="KW-0238">DNA-binding</keyword>
<dbReference type="PANTHER" id="PTHR33204">
    <property type="entry name" value="TRANSCRIPTIONAL REGULATOR, MARR FAMILY"/>
    <property type="match status" value="1"/>
</dbReference>
<dbReference type="PANTHER" id="PTHR33204:SF37">
    <property type="entry name" value="HTH-TYPE TRANSCRIPTIONAL REGULATOR YODB"/>
    <property type="match status" value="1"/>
</dbReference>
<keyword evidence="6" id="KW-1185">Reference proteome</keyword>
<feature type="domain" description="HTH hxlR-type" evidence="4">
    <location>
        <begin position="17"/>
        <end position="117"/>
    </location>
</feature>
<evidence type="ECO:0000259" key="4">
    <source>
        <dbReference type="PROSITE" id="PS51118"/>
    </source>
</evidence>
<evidence type="ECO:0000256" key="3">
    <source>
        <dbReference type="ARBA" id="ARBA00023163"/>
    </source>
</evidence>
<dbReference type="EMBL" id="MVHF01000010">
    <property type="protein sequence ID" value="ORA35887.1"/>
    <property type="molecule type" value="Genomic_DNA"/>
</dbReference>
<reference evidence="5 6" key="1">
    <citation type="submission" date="2017-02" db="EMBL/GenBank/DDBJ databases">
        <title>The new phylogeny of genus Mycobacterium.</title>
        <authorList>
            <person name="Tortoli E."/>
            <person name="Trovato A."/>
            <person name="Cirillo D.M."/>
        </authorList>
    </citation>
    <scope>NUCLEOTIDE SEQUENCE [LARGE SCALE GENOMIC DNA]</scope>
    <source>
        <strain evidence="5 6">RW6</strain>
    </source>
</reference>
<organism evidence="5 6">
    <name type="scientific">Mycobacterium aquaticum</name>
    <dbReference type="NCBI Taxonomy" id="1927124"/>
    <lineage>
        <taxon>Bacteria</taxon>
        <taxon>Bacillati</taxon>
        <taxon>Actinomycetota</taxon>
        <taxon>Actinomycetes</taxon>
        <taxon>Mycobacteriales</taxon>
        <taxon>Mycobacteriaceae</taxon>
        <taxon>Mycobacterium</taxon>
    </lineage>
</organism>
<keyword evidence="3" id="KW-0804">Transcription</keyword>
<dbReference type="InterPro" id="IPR036388">
    <property type="entry name" value="WH-like_DNA-bd_sf"/>
</dbReference>
<dbReference type="InterPro" id="IPR002577">
    <property type="entry name" value="HTH_HxlR"/>
</dbReference>
<comment type="caution">
    <text evidence="5">The sequence shown here is derived from an EMBL/GenBank/DDBJ whole genome shotgun (WGS) entry which is preliminary data.</text>
</comment>
<dbReference type="AlphaFoldDB" id="A0A1X0B0N6"/>
<proteinExistence type="predicted"/>
<dbReference type="SUPFAM" id="SSF46785">
    <property type="entry name" value="Winged helix' DNA-binding domain"/>
    <property type="match status" value="1"/>
</dbReference>
<accession>A0A1X0B0N6</accession>
<evidence type="ECO:0000256" key="1">
    <source>
        <dbReference type="ARBA" id="ARBA00023015"/>
    </source>
</evidence>
<dbReference type="Proteomes" id="UP000192448">
    <property type="component" value="Unassembled WGS sequence"/>
</dbReference>
<sequence>MFVAGRHVRSRPVRDVCALQAVLAIISNKWVPAVFEHLSGATELSYGDLYRRINGASRKMLSATLRNLVRDGLVQRSPRTGPPPQRVYYRLTNLGRSLVDSLDGLHAWADSHVHVIEAARQPRAD</sequence>
<dbReference type="OrthoDB" id="370168at2"/>
<dbReference type="GO" id="GO:0003677">
    <property type="term" value="F:DNA binding"/>
    <property type="evidence" value="ECO:0007669"/>
    <property type="project" value="UniProtKB-KW"/>
</dbReference>
<name>A0A1X0B0N6_9MYCO</name>
<dbReference type="PROSITE" id="PS51118">
    <property type="entry name" value="HTH_HXLR"/>
    <property type="match status" value="1"/>
</dbReference>
<dbReference type="STRING" id="1927124.BST13_12775"/>
<evidence type="ECO:0000313" key="6">
    <source>
        <dbReference type="Proteomes" id="UP000192448"/>
    </source>
</evidence>
<protein>
    <recommendedName>
        <fullName evidence="4">HTH hxlR-type domain-containing protein</fullName>
    </recommendedName>
</protein>